<proteinExistence type="predicted"/>
<protein>
    <submittedName>
        <fullName evidence="2">Uncharacterized protein</fullName>
    </submittedName>
</protein>
<dbReference type="Proteomes" id="UP000275078">
    <property type="component" value="Unassembled WGS sequence"/>
</dbReference>
<feature type="region of interest" description="Disordered" evidence="1">
    <location>
        <begin position="1"/>
        <end position="28"/>
    </location>
</feature>
<evidence type="ECO:0000313" key="3">
    <source>
        <dbReference type="Proteomes" id="UP000275078"/>
    </source>
</evidence>
<dbReference type="AlphaFoldDB" id="A0A3N4HLS5"/>
<feature type="region of interest" description="Disordered" evidence="1">
    <location>
        <begin position="356"/>
        <end position="417"/>
    </location>
</feature>
<feature type="compositionally biased region" description="Basic and acidic residues" evidence="1">
    <location>
        <begin position="392"/>
        <end position="405"/>
    </location>
</feature>
<name>A0A3N4HLS5_ASCIM</name>
<accession>A0A3N4HLS5</accession>
<sequence length="433" mass="49435">MSTSTNNRIVPNHGHYSHHRHTSHDRETRRIEKELQLARAVAHNPAFSKKRAEYSQPRHYRLSPAGFSKFWQLSFPDLRDILDFSYNPRQRLLSVSMAPPSTEHESVATRSCDRIYIAVHDTVLAWYAKQTTGDTQYNNVQCLFPESVGNSGAKVVDLWQEDENGKHKNIKCKSPDISIRIRGRPYKDQSFLFGEIGWSQGGEDVKRKVKKVLIGGVGGYRFGFAMWACDIKKDSYCWKLASYEYIKIDKKHAVNKLDEKVVWSKSDGCQPGKLSIPVRCLVYKLSHDPPGTYLLHSSHSTQLRLPSSVENSTIDIPFAKLCNDFDEIFNSSEDDNPPSRTHEDMLADINTNGYVYHSSRSNSTESQGGSDCSAGDHSWMTNVSDEWDGSVAEDKKMRSEPDQPRPRMIVPRSDTPPSYDVDAYFEKVFNRNW</sequence>
<evidence type="ECO:0000313" key="2">
    <source>
        <dbReference type="EMBL" id="RPA70624.1"/>
    </source>
</evidence>
<dbReference type="EMBL" id="ML120188">
    <property type="protein sequence ID" value="RPA70624.1"/>
    <property type="molecule type" value="Genomic_DNA"/>
</dbReference>
<reference evidence="2 3" key="1">
    <citation type="journal article" date="2018" name="Nat. Ecol. Evol.">
        <title>Pezizomycetes genomes reveal the molecular basis of ectomycorrhizal truffle lifestyle.</title>
        <authorList>
            <person name="Murat C."/>
            <person name="Payen T."/>
            <person name="Noel B."/>
            <person name="Kuo A."/>
            <person name="Morin E."/>
            <person name="Chen J."/>
            <person name="Kohler A."/>
            <person name="Krizsan K."/>
            <person name="Balestrini R."/>
            <person name="Da Silva C."/>
            <person name="Montanini B."/>
            <person name="Hainaut M."/>
            <person name="Levati E."/>
            <person name="Barry K.W."/>
            <person name="Belfiori B."/>
            <person name="Cichocki N."/>
            <person name="Clum A."/>
            <person name="Dockter R.B."/>
            <person name="Fauchery L."/>
            <person name="Guy J."/>
            <person name="Iotti M."/>
            <person name="Le Tacon F."/>
            <person name="Lindquist E.A."/>
            <person name="Lipzen A."/>
            <person name="Malagnac F."/>
            <person name="Mello A."/>
            <person name="Molinier V."/>
            <person name="Miyauchi S."/>
            <person name="Poulain J."/>
            <person name="Riccioni C."/>
            <person name="Rubini A."/>
            <person name="Sitrit Y."/>
            <person name="Splivallo R."/>
            <person name="Traeger S."/>
            <person name="Wang M."/>
            <person name="Zifcakova L."/>
            <person name="Wipf D."/>
            <person name="Zambonelli A."/>
            <person name="Paolocci F."/>
            <person name="Nowrousian M."/>
            <person name="Ottonello S."/>
            <person name="Baldrian P."/>
            <person name="Spatafora J.W."/>
            <person name="Henrissat B."/>
            <person name="Nagy L.G."/>
            <person name="Aury J.M."/>
            <person name="Wincker P."/>
            <person name="Grigoriev I.V."/>
            <person name="Bonfante P."/>
            <person name="Martin F.M."/>
        </authorList>
    </citation>
    <scope>NUCLEOTIDE SEQUENCE [LARGE SCALE GENOMIC DNA]</scope>
    <source>
        <strain evidence="2 3">RN42</strain>
    </source>
</reference>
<organism evidence="2 3">
    <name type="scientific">Ascobolus immersus RN42</name>
    <dbReference type="NCBI Taxonomy" id="1160509"/>
    <lineage>
        <taxon>Eukaryota</taxon>
        <taxon>Fungi</taxon>
        <taxon>Dikarya</taxon>
        <taxon>Ascomycota</taxon>
        <taxon>Pezizomycotina</taxon>
        <taxon>Pezizomycetes</taxon>
        <taxon>Pezizales</taxon>
        <taxon>Ascobolaceae</taxon>
        <taxon>Ascobolus</taxon>
    </lineage>
</organism>
<feature type="compositionally biased region" description="Polar residues" evidence="1">
    <location>
        <begin position="356"/>
        <end position="370"/>
    </location>
</feature>
<gene>
    <name evidence="2" type="ORF">BJ508DRAFT_316361</name>
</gene>
<evidence type="ECO:0000256" key="1">
    <source>
        <dbReference type="SAM" id="MobiDB-lite"/>
    </source>
</evidence>
<keyword evidence="3" id="KW-1185">Reference proteome</keyword>